<organism evidence="3 4">
    <name type="scientific">Novosphingobium organovorum</name>
    <dbReference type="NCBI Taxonomy" id="2930092"/>
    <lineage>
        <taxon>Bacteria</taxon>
        <taxon>Pseudomonadati</taxon>
        <taxon>Pseudomonadota</taxon>
        <taxon>Alphaproteobacteria</taxon>
        <taxon>Sphingomonadales</taxon>
        <taxon>Sphingomonadaceae</taxon>
        <taxon>Novosphingobium</taxon>
    </lineage>
</organism>
<feature type="domain" description="Surface lipoprotein assembly modifier C-terminal" evidence="2">
    <location>
        <begin position="176"/>
        <end position="441"/>
    </location>
</feature>
<sequence>MRARAAFASALALLLPAFAAHAADEVPGTLSASPAAPPATVTLTPGQLFAAADKARDSGDYGDAQTAYRALMANKDRQVADEARFRLALMLHEHLSRTREAAVLLREILDHTPDATPARVELARMQAAMGHVRSAERELRAARAAGLPPAVERVVDFYAGALNAQRPYGVSFDLALAPDNNINRATRSDTLGTIIGDFNLSKDAQAQSGLGLSSRGQVWGRLPIAPHLTLRAELNASGSFYRQDAFNDYALGANLGPRWQSGRDILAFSGTYLARWYGGQPYLDAWGGQASLRHPAGRRTQMSLEASAQVRNDHFSDARDGTLTSVELGLDRAFSARTGASVRVNGARQGARDPAYATKSLGTALYLYREMGGMTLVGSASYSHLEADERIFLYPRKRIDNRLALGLTDTLRALKVGSFAPVIGVTYERTWSTLELYDYSRISARFGITAAF</sequence>
<dbReference type="SUPFAM" id="SSF48452">
    <property type="entry name" value="TPR-like"/>
    <property type="match status" value="1"/>
</dbReference>
<keyword evidence="1" id="KW-0732">Signal</keyword>
<dbReference type="Pfam" id="PF04575">
    <property type="entry name" value="SlipAM"/>
    <property type="match status" value="1"/>
</dbReference>
<dbReference type="Proteomes" id="UP001162881">
    <property type="component" value="Unassembled WGS sequence"/>
</dbReference>
<proteinExistence type="predicted"/>
<dbReference type="Gene3D" id="1.25.40.10">
    <property type="entry name" value="Tetratricopeptide repeat domain"/>
    <property type="match status" value="1"/>
</dbReference>
<feature type="signal peptide" evidence="1">
    <location>
        <begin position="1"/>
        <end position="22"/>
    </location>
</feature>
<dbReference type="InterPro" id="IPR007655">
    <property type="entry name" value="Slam_C"/>
</dbReference>
<keyword evidence="4" id="KW-1185">Reference proteome</keyword>
<evidence type="ECO:0000313" key="4">
    <source>
        <dbReference type="Proteomes" id="UP001162881"/>
    </source>
</evidence>
<evidence type="ECO:0000256" key="1">
    <source>
        <dbReference type="SAM" id="SignalP"/>
    </source>
</evidence>
<feature type="chain" id="PRO_5046427593" evidence="1">
    <location>
        <begin position="23"/>
        <end position="452"/>
    </location>
</feature>
<dbReference type="EMBL" id="JALHLF010000036">
    <property type="protein sequence ID" value="MCJ2183138.1"/>
    <property type="molecule type" value="Genomic_DNA"/>
</dbReference>
<reference evidence="3" key="1">
    <citation type="submission" date="2022-03" db="EMBL/GenBank/DDBJ databases">
        <title>Identification of a novel bacterium isolated from mangrove sediments.</title>
        <authorList>
            <person name="Pan X."/>
        </authorList>
    </citation>
    <scope>NUCLEOTIDE SEQUENCE</scope>
    <source>
        <strain evidence="3">B1949</strain>
    </source>
</reference>
<comment type="caution">
    <text evidence="3">The sequence shown here is derived from an EMBL/GenBank/DDBJ whole genome shotgun (WGS) entry which is preliminary data.</text>
</comment>
<protein>
    <submittedName>
        <fullName evidence="3">Surface lipoprotein assembly modifier</fullName>
    </submittedName>
</protein>
<dbReference type="InterPro" id="IPR011990">
    <property type="entry name" value="TPR-like_helical_dom_sf"/>
</dbReference>
<name>A0ABT0BE62_9SPHN</name>
<keyword evidence="3" id="KW-0449">Lipoprotein</keyword>
<evidence type="ECO:0000259" key="2">
    <source>
        <dbReference type="Pfam" id="PF04575"/>
    </source>
</evidence>
<gene>
    <name evidence="3" type="ORF">MTR62_10605</name>
</gene>
<dbReference type="Pfam" id="PF14559">
    <property type="entry name" value="TPR_19"/>
    <property type="match status" value="1"/>
</dbReference>
<evidence type="ECO:0000313" key="3">
    <source>
        <dbReference type="EMBL" id="MCJ2183138.1"/>
    </source>
</evidence>
<dbReference type="RefSeq" id="WP_244020531.1">
    <property type="nucleotide sequence ID" value="NZ_JALHLF010000036.1"/>
</dbReference>
<accession>A0ABT0BE62</accession>